<dbReference type="Gene3D" id="3.20.20.10">
    <property type="entry name" value="Alanine racemase"/>
    <property type="match status" value="2"/>
</dbReference>
<dbReference type="InterPro" id="IPR029066">
    <property type="entry name" value="PLP-binding_barrel"/>
</dbReference>
<dbReference type="GO" id="GO:0030632">
    <property type="term" value="P:D-alanine biosynthetic process"/>
    <property type="evidence" value="ECO:0007669"/>
    <property type="project" value="TreeGrafter"/>
</dbReference>
<dbReference type="GO" id="GO:0008784">
    <property type="term" value="F:alanine racemase activity"/>
    <property type="evidence" value="ECO:0007669"/>
    <property type="project" value="InterPro"/>
</dbReference>
<comment type="caution">
    <text evidence="6">The sequence shown here is derived from an EMBL/GenBank/DDBJ whole genome shotgun (WGS) entry which is preliminary data.</text>
</comment>
<dbReference type="PANTHER" id="PTHR30511">
    <property type="entry name" value="ALANINE RACEMASE"/>
    <property type="match status" value="1"/>
</dbReference>
<organism evidence="6 7">
    <name type="scientific">Rotaria sordida</name>
    <dbReference type="NCBI Taxonomy" id="392033"/>
    <lineage>
        <taxon>Eukaryota</taxon>
        <taxon>Metazoa</taxon>
        <taxon>Spiralia</taxon>
        <taxon>Gnathifera</taxon>
        <taxon>Rotifera</taxon>
        <taxon>Eurotatoria</taxon>
        <taxon>Bdelloidea</taxon>
        <taxon>Philodinida</taxon>
        <taxon>Philodinidae</taxon>
        <taxon>Rotaria</taxon>
    </lineage>
</organism>
<reference evidence="6" key="1">
    <citation type="submission" date="2021-02" db="EMBL/GenBank/DDBJ databases">
        <authorList>
            <person name="Nowell W R."/>
        </authorList>
    </citation>
    <scope>NUCLEOTIDE SEQUENCE</scope>
</reference>
<accession>A0A814ALM9</accession>
<dbReference type="SUPFAM" id="SSF50621">
    <property type="entry name" value="Alanine racemase C-terminal domain-like"/>
    <property type="match status" value="1"/>
</dbReference>
<dbReference type="Pfam" id="PF00842">
    <property type="entry name" value="Ala_racemase_C"/>
    <property type="match status" value="1"/>
</dbReference>
<evidence type="ECO:0000256" key="1">
    <source>
        <dbReference type="ARBA" id="ARBA00001933"/>
    </source>
</evidence>
<feature type="modified residue" description="N6-(pyridoxal phosphate)lysine" evidence="4">
    <location>
        <position position="47"/>
    </location>
</feature>
<gene>
    <name evidence="6" type="ORF">SEV965_LOCUS6426</name>
</gene>
<dbReference type="Gene3D" id="2.40.37.10">
    <property type="entry name" value="Lyase, Ornithine Decarboxylase, Chain A, domain 1"/>
    <property type="match status" value="1"/>
</dbReference>
<dbReference type="Pfam" id="PF01168">
    <property type="entry name" value="Ala_racemase_N"/>
    <property type="match status" value="2"/>
</dbReference>
<dbReference type="PRINTS" id="PR00992">
    <property type="entry name" value="ALARACEMASE"/>
</dbReference>
<proteinExistence type="predicted"/>
<dbReference type="InterPro" id="IPR009006">
    <property type="entry name" value="Ala_racemase/Decarboxylase_C"/>
</dbReference>
<dbReference type="Proteomes" id="UP000663889">
    <property type="component" value="Unassembled WGS sequence"/>
</dbReference>
<dbReference type="InterPro" id="IPR011079">
    <property type="entry name" value="Ala_racemase_C"/>
</dbReference>
<dbReference type="PANTHER" id="PTHR30511:SF0">
    <property type="entry name" value="ALANINE RACEMASE, CATABOLIC-RELATED"/>
    <property type="match status" value="1"/>
</dbReference>
<evidence type="ECO:0000256" key="2">
    <source>
        <dbReference type="ARBA" id="ARBA00022898"/>
    </source>
</evidence>
<evidence type="ECO:0000313" key="6">
    <source>
        <dbReference type="EMBL" id="CAF0916699.1"/>
    </source>
</evidence>
<dbReference type="SMART" id="SM01005">
    <property type="entry name" value="Ala_racemase_C"/>
    <property type="match status" value="1"/>
</dbReference>
<name>A0A814ALM9_9BILA</name>
<dbReference type="GO" id="GO:0005829">
    <property type="term" value="C:cytosol"/>
    <property type="evidence" value="ECO:0007669"/>
    <property type="project" value="TreeGrafter"/>
</dbReference>
<dbReference type="AlphaFoldDB" id="A0A814ALM9"/>
<dbReference type="GO" id="GO:0030170">
    <property type="term" value="F:pyridoxal phosphate binding"/>
    <property type="evidence" value="ECO:0007669"/>
    <property type="project" value="TreeGrafter"/>
</dbReference>
<evidence type="ECO:0000259" key="5">
    <source>
        <dbReference type="SMART" id="SM01005"/>
    </source>
</evidence>
<keyword evidence="2 4" id="KW-0663">Pyridoxal phosphate</keyword>
<evidence type="ECO:0000256" key="3">
    <source>
        <dbReference type="ARBA" id="ARBA00023235"/>
    </source>
</evidence>
<dbReference type="InterPro" id="IPR000821">
    <property type="entry name" value="Ala_racemase"/>
</dbReference>
<dbReference type="SUPFAM" id="SSF51419">
    <property type="entry name" value="PLP-binding barrel"/>
    <property type="match status" value="1"/>
</dbReference>
<evidence type="ECO:0000313" key="7">
    <source>
        <dbReference type="Proteomes" id="UP000663889"/>
    </source>
</evidence>
<protein>
    <recommendedName>
        <fullName evidence="5">Alanine racemase C-terminal domain-containing protein</fullName>
    </recommendedName>
</protein>
<dbReference type="CDD" id="cd00430">
    <property type="entry name" value="PLPDE_III_AR"/>
    <property type="match status" value="1"/>
</dbReference>
<comment type="cofactor">
    <cofactor evidence="1 4">
        <name>pyridoxal 5'-phosphate</name>
        <dbReference type="ChEBI" id="CHEBI:597326"/>
    </cofactor>
</comment>
<dbReference type="EMBL" id="CAJNOU010000210">
    <property type="protein sequence ID" value="CAF0916699.1"/>
    <property type="molecule type" value="Genomic_DNA"/>
</dbReference>
<feature type="domain" description="Alanine racemase C-terminal" evidence="5">
    <location>
        <begin position="205"/>
        <end position="317"/>
    </location>
</feature>
<keyword evidence="3" id="KW-0413">Isomerase</keyword>
<evidence type="ECO:0000256" key="4">
    <source>
        <dbReference type="PIRSR" id="PIRSR600821-50"/>
    </source>
</evidence>
<sequence>MMMKSTMESTSLLRPTWIDVDLDMVSSNVRQLKAFIGEKVHLMAVVKANAYGYGILEIARTALASGATWLGVATLDEALVLRREVSKDSPILVLGFVPPEHLSLASRSNITVTCISLYWAQEATRYVREPLDFHLKIDTGQLALFNEFLKIIPNRTEKIVHCANSGATLYHSEKPFFNMVRCGKALTGPPNEPLKQLLPIRLQTVISIHSILDLVKQVNASEKIGYGGEYTTTETQWIGTVPIGYADGLHQYFKATGVLVEGKRLPIVGRIAMDQLMIGLDRKYPVGTRVTFIGQQDNQTIMADEVAREANIPRSEMDNSDTDTYFEFKTYEEFWKERLKLNYDCTLKLWYSLPDTLPTNDNNRVRRHTRKQQRARFRKIKHYLVYCSLLKKTSLKKKMKSTGK</sequence>
<dbReference type="InterPro" id="IPR001608">
    <property type="entry name" value="Ala_racemase_N"/>
</dbReference>